<evidence type="ECO:0000256" key="10">
    <source>
        <dbReference type="SAM" id="MobiDB-lite"/>
    </source>
</evidence>
<dbReference type="RefSeq" id="WP_377728069.1">
    <property type="nucleotide sequence ID" value="NZ_JBHSEW010000019.1"/>
</dbReference>
<dbReference type="PANTHER" id="PTHR32248">
    <property type="entry name" value="RNA POLYMERASE SIGMA-54 FACTOR"/>
    <property type="match status" value="1"/>
</dbReference>
<dbReference type="EMBL" id="JBHSEW010000019">
    <property type="protein sequence ID" value="MFC4623514.1"/>
    <property type="molecule type" value="Genomic_DNA"/>
</dbReference>
<dbReference type="InterPro" id="IPR007634">
    <property type="entry name" value="RNA_pol_sigma_54_DNA-bd"/>
</dbReference>
<dbReference type="PROSITE" id="PS00717">
    <property type="entry name" value="SIGMA54_1"/>
    <property type="match status" value="1"/>
</dbReference>
<evidence type="ECO:0000256" key="7">
    <source>
        <dbReference type="ARBA" id="ARBA00023125"/>
    </source>
</evidence>
<evidence type="ECO:0000256" key="5">
    <source>
        <dbReference type="ARBA" id="ARBA00023015"/>
    </source>
</evidence>
<evidence type="ECO:0000256" key="2">
    <source>
        <dbReference type="ARBA" id="ARBA00022478"/>
    </source>
</evidence>
<keyword evidence="3 9" id="KW-0808">Transferase</keyword>
<evidence type="ECO:0000256" key="1">
    <source>
        <dbReference type="ARBA" id="ARBA00008798"/>
    </source>
</evidence>
<reference evidence="14" key="1">
    <citation type="journal article" date="2019" name="Int. J. Syst. Evol. Microbiol.">
        <title>The Global Catalogue of Microorganisms (GCM) 10K type strain sequencing project: providing services to taxonomists for standard genome sequencing and annotation.</title>
        <authorList>
            <consortium name="The Broad Institute Genomics Platform"/>
            <consortium name="The Broad Institute Genome Sequencing Center for Infectious Disease"/>
            <person name="Wu L."/>
            <person name="Ma J."/>
        </authorList>
    </citation>
    <scope>NUCLEOTIDE SEQUENCE [LARGE SCALE GENOMIC DNA]</scope>
    <source>
        <strain evidence="14">JCM 11650</strain>
    </source>
</reference>
<accession>A0ABV9H138</accession>
<evidence type="ECO:0000313" key="13">
    <source>
        <dbReference type="EMBL" id="MFC4623514.1"/>
    </source>
</evidence>
<evidence type="ECO:0000256" key="3">
    <source>
        <dbReference type="ARBA" id="ARBA00022679"/>
    </source>
</evidence>
<evidence type="ECO:0000313" key="14">
    <source>
        <dbReference type="Proteomes" id="UP001595967"/>
    </source>
</evidence>
<dbReference type="NCBIfam" id="NF009118">
    <property type="entry name" value="PRK12469.1"/>
    <property type="match status" value="1"/>
</dbReference>
<protein>
    <recommendedName>
        <fullName evidence="9">RNA polymerase sigma-54 factor</fullName>
    </recommendedName>
</protein>
<comment type="function">
    <text evidence="9">Sigma factors are initiation factors that promote the attachment of RNA polymerase to specific initiation sites and are then released.</text>
</comment>
<keyword evidence="4 9" id="KW-0548">Nucleotidyltransferase</keyword>
<dbReference type="Gene3D" id="1.10.10.60">
    <property type="entry name" value="Homeodomain-like"/>
    <property type="match status" value="1"/>
</dbReference>
<evidence type="ECO:0000259" key="11">
    <source>
        <dbReference type="Pfam" id="PF04552"/>
    </source>
</evidence>
<comment type="caution">
    <text evidence="13">The sequence shown here is derived from an EMBL/GenBank/DDBJ whole genome shotgun (WGS) entry which is preliminary data.</text>
</comment>
<dbReference type="Gene3D" id="1.10.10.1330">
    <property type="entry name" value="RNA polymerase sigma-54 factor, core-binding domain"/>
    <property type="match status" value="1"/>
</dbReference>
<dbReference type="Pfam" id="PF00309">
    <property type="entry name" value="Sigma54_AID"/>
    <property type="match status" value="1"/>
</dbReference>
<evidence type="ECO:0000256" key="9">
    <source>
        <dbReference type="PIRNR" id="PIRNR000774"/>
    </source>
</evidence>
<sequence length="507" mass="54985">MAGAAPQLTVRPSAQLQLTPQLQQALRLLQLSSLELQQEVQQQLLDNPFLDVDDADEAGADAPEKSENIAASADLETLSETNDAEIQSVSAEQAPELSDLTWELAAANPEDWDEDRPGPRSAAAADDAAPSAWELAASSPTLADFLHQQAANLRLTAPERAALEFLIGNLREDGYLDGDLPELAGTLAPDADEETRDALLHTLQLALALLHSMEPAGVGARSVAECLRLQLRHAGAAEPHDPLYPLALALCEQPLALLARKDVRTLAQRCAAPPEQVAQALRWIARLEPQPARRFVPVAHATLVPDVLVQASRQGLRVQLNPDVLPRLNVHALYAQALRQQRGHASYAGLHGQLQEARWYVKNLAQRFDTILRVAQAIVQQQRGFFEHGPVAMRPLVLREVAEQLQLHTSTISRAVNGKFMATPQGTFEFSYFFSSGVQTDTGGSTSSTAVQAVIARLIAAENPQKPLSDAKIADLLAAQGIECARRTVAKYREALHIPATSLRKTV</sequence>
<evidence type="ECO:0000256" key="4">
    <source>
        <dbReference type="ARBA" id="ARBA00022695"/>
    </source>
</evidence>
<dbReference type="PROSITE" id="PS00718">
    <property type="entry name" value="SIGMA54_2"/>
    <property type="match status" value="1"/>
</dbReference>
<keyword evidence="14" id="KW-1185">Reference proteome</keyword>
<dbReference type="InterPro" id="IPR038709">
    <property type="entry name" value="RpoN_core-bd_sf"/>
</dbReference>
<dbReference type="NCBIfam" id="TIGR02395">
    <property type="entry name" value="rpoN_sigma"/>
    <property type="match status" value="1"/>
</dbReference>
<name>A0ABV9H138_9BURK</name>
<gene>
    <name evidence="13" type="primary">rpoN</name>
    <name evidence="13" type="ORF">ACFO3A_15050</name>
</gene>
<evidence type="ECO:0000256" key="8">
    <source>
        <dbReference type="ARBA" id="ARBA00023163"/>
    </source>
</evidence>
<comment type="similarity">
    <text evidence="1 9">Belongs to the sigma-54 factor family.</text>
</comment>
<dbReference type="PROSITE" id="PS50044">
    <property type="entry name" value="SIGMA54_3"/>
    <property type="match status" value="1"/>
</dbReference>
<feature type="domain" description="RNA polymerase sigma factor 54 DNA-binding" evidence="11">
    <location>
        <begin position="352"/>
        <end position="505"/>
    </location>
</feature>
<evidence type="ECO:0000256" key="6">
    <source>
        <dbReference type="ARBA" id="ARBA00023082"/>
    </source>
</evidence>
<feature type="region of interest" description="Disordered" evidence="10">
    <location>
        <begin position="110"/>
        <end position="129"/>
    </location>
</feature>
<dbReference type="PANTHER" id="PTHR32248:SF4">
    <property type="entry name" value="RNA POLYMERASE SIGMA-54 FACTOR"/>
    <property type="match status" value="1"/>
</dbReference>
<dbReference type="Pfam" id="PF04552">
    <property type="entry name" value="Sigma54_DBD"/>
    <property type="match status" value="1"/>
</dbReference>
<dbReference type="InterPro" id="IPR000394">
    <property type="entry name" value="RNA_pol_sigma_54"/>
</dbReference>
<dbReference type="InterPro" id="IPR007046">
    <property type="entry name" value="RNA_pol_sigma_54_core-bd"/>
</dbReference>
<dbReference type="PIRSF" id="PIRSF000774">
    <property type="entry name" value="RpoN"/>
    <property type="match status" value="1"/>
</dbReference>
<keyword evidence="8 9" id="KW-0804">Transcription</keyword>
<feature type="domain" description="RNA polymerase sigma factor 54 core-binding" evidence="12">
    <location>
        <begin position="135"/>
        <end position="334"/>
    </location>
</feature>
<keyword evidence="7 9" id="KW-0238">DNA-binding</keyword>
<keyword evidence="2 9" id="KW-0240">DNA-directed RNA polymerase</keyword>
<evidence type="ECO:0000259" key="12">
    <source>
        <dbReference type="Pfam" id="PF04963"/>
    </source>
</evidence>
<proteinExistence type="inferred from homology"/>
<keyword evidence="6 9" id="KW-0731">Sigma factor</keyword>
<dbReference type="PRINTS" id="PR00045">
    <property type="entry name" value="SIGMA54FCT"/>
</dbReference>
<dbReference type="Pfam" id="PF04963">
    <property type="entry name" value="Sigma54_CBD"/>
    <property type="match status" value="1"/>
</dbReference>
<organism evidence="13 14">
    <name type="scientific">Comamonas nitrativorans</name>
    <dbReference type="NCBI Taxonomy" id="108437"/>
    <lineage>
        <taxon>Bacteria</taxon>
        <taxon>Pseudomonadati</taxon>
        <taxon>Pseudomonadota</taxon>
        <taxon>Betaproteobacteria</taxon>
        <taxon>Burkholderiales</taxon>
        <taxon>Comamonadaceae</taxon>
        <taxon>Comamonas</taxon>
    </lineage>
</organism>
<keyword evidence="5 9" id="KW-0805">Transcription regulation</keyword>
<dbReference type="Proteomes" id="UP001595967">
    <property type="component" value="Unassembled WGS sequence"/>
</dbReference>